<dbReference type="EMBL" id="CCRK01000015">
    <property type="protein sequence ID" value="CDZ53366.1"/>
    <property type="molecule type" value="Genomic_DNA"/>
</dbReference>
<organism evidence="1 2">
    <name type="scientific">Neorhizobium galegae bv. officinalis</name>
    <dbReference type="NCBI Taxonomy" id="323656"/>
    <lineage>
        <taxon>Bacteria</taxon>
        <taxon>Pseudomonadati</taxon>
        <taxon>Pseudomonadota</taxon>
        <taxon>Alphaproteobacteria</taxon>
        <taxon>Hyphomicrobiales</taxon>
        <taxon>Rhizobiaceae</taxon>
        <taxon>Rhizobium/Agrobacterium group</taxon>
        <taxon>Neorhizobium</taxon>
    </lineage>
</organism>
<proteinExistence type="predicted"/>
<name>A0A0T7H1I6_NEOGA</name>
<accession>A0A0T7H1I6</accession>
<dbReference type="AlphaFoldDB" id="A0A0T7H1I6"/>
<dbReference type="RefSeq" id="WP_172730022.1">
    <property type="nucleotide sequence ID" value="NZ_CCRK01000015.1"/>
</dbReference>
<reference evidence="1 2" key="1">
    <citation type="submission" date="2014-08" db="EMBL/GenBank/DDBJ databases">
        <authorList>
            <person name="Chen Y.-H."/>
        </authorList>
    </citation>
    <scope>NUCLEOTIDE SEQUENCE [LARGE SCALE GENOMIC DNA]</scope>
</reference>
<evidence type="ECO:0000313" key="2">
    <source>
        <dbReference type="Proteomes" id="UP000039660"/>
    </source>
</evidence>
<dbReference type="Proteomes" id="UP000039660">
    <property type="component" value="Unassembled WGS sequence"/>
</dbReference>
<evidence type="ECO:0000313" key="1">
    <source>
        <dbReference type="EMBL" id="CDZ53366.1"/>
    </source>
</evidence>
<gene>
    <name evidence="1" type="ORF">NGAL_HAMBI1189_49590</name>
</gene>
<sequence length="183" mass="20862">MSTSEVFTNRKGPCPCGKGEILEHVDSPDNPWSRVSYSYAVSCPKCSKEWHTSDGRYLSNISDEQARRAAFQEYTAAVHEVEVLVEPLIDAYLDSLSLKSMAAEHRRLQMHLVMPMDIIAYRKQRNAGKTPSQIASPVRNPKWLLELSDRHRRRSEVEPLLKKAEMAEMSYEALKVRTIPISS</sequence>
<protein>
    <submittedName>
        <fullName evidence="1">Uncharacterized protein</fullName>
    </submittedName>
</protein>